<evidence type="ECO:0000256" key="2">
    <source>
        <dbReference type="SAM" id="Phobius"/>
    </source>
</evidence>
<comment type="caution">
    <text evidence="5">The sequence shown here is derived from an EMBL/GenBank/DDBJ whole genome shotgun (WGS) entry which is preliminary data.</text>
</comment>
<evidence type="ECO:0000259" key="4">
    <source>
        <dbReference type="Pfam" id="PF00026"/>
    </source>
</evidence>
<dbReference type="SUPFAM" id="SSF50630">
    <property type="entry name" value="Acid proteases"/>
    <property type="match status" value="1"/>
</dbReference>
<name>A0AAN6WJE2_9PEZI</name>
<keyword evidence="6" id="KW-1185">Reference proteome</keyword>
<dbReference type="Pfam" id="PF00026">
    <property type="entry name" value="Asp"/>
    <property type="match status" value="1"/>
</dbReference>
<evidence type="ECO:0000256" key="3">
    <source>
        <dbReference type="SAM" id="SignalP"/>
    </source>
</evidence>
<organism evidence="5 6">
    <name type="scientific">Podospora australis</name>
    <dbReference type="NCBI Taxonomy" id="1536484"/>
    <lineage>
        <taxon>Eukaryota</taxon>
        <taxon>Fungi</taxon>
        <taxon>Dikarya</taxon>
        <taxon>Ascomycota</taxon>
        <taxon>Pezizomycotina</taxon>
        <taxon>Sordariomycetes</taxon>
        <taxon>Sordariomycetidae</taxon>
        <taxon>Sordariales</taxon>
        <taxon>Podosporaceae</taxon>
        <taxon>Podospora</taxon>
    </lineage>
</organism>
<feature type="domain" description="Peptidase A1" evidence="4">
    <location>
        <begin position="169"/>
        <end position="405"/>
    </location>
</feature>
<reference evidence="5" key="2">
    <citation type="submission" date="2023-05" db="EMBL/GenBank/DDBJ databases">
        <authorList>
            <consortium name="Lawrence Berkeley National Laboratory"/>
            <person name="Steindorff A."/>
            <person name="Hensen N."/>
            <person name="Bonometti L."/>
            <person name="Westerberg I."/>
            <person name="Brannstrom I.O."/>
            <person name="Guillou S."/>
            <person name="Cros-Aarteil S."/>
            <person name="Calhoun S."/>
            <person name="Haridas S."/>
            <person name="Kuo A."/>
            <person name="Mondo S."/>
            <person name="Pangilinan J."/>
            <person name="Riley R."/>
            <person name="Labutti K."/>
            <person name="Andreopoulos B."/>
            <person name="Lipzen A."/>
            <person name="Chen C."/>
            <person name="Yanf M."/>
            <person name="Daum C."/>
            <person name="Ng V."/>
            <person name="Clum A."/>
            <person name="Ohm R."/>
            <person name="Martin F."/>
            <person name="Silar P."/>
            <person name="Natvig D."/>
            <person name="Lalanne C."/>
            <person name="Gautier V."/>
            <person name="Ament-Velasquez S.L."/>
            <person name="Kruys A."/>
            <person name="Hutchinson M.I."/>
            <person name="Powell A.J."/>
            <person name="Barry K."/>
            <person name="Miller A.N."/>
            <person name="Grigoriev I.V."/>
            <person name="Debuchy R."/>
            <person name="Gladieux P."/>
            <person name="Thoren M.H."/>
            <person name="Johannesson H."/>
        </authorList>
    </citation>
    <scope>NUCLEOTIDE SEQUENCE</scope>
    <source>
        <strain evidence="5">PSN309</strain>
    </source>
</reference>
<reference evidence="5" key="1">
    <citation type="journal article" date="2023" name="Mol. Phylogenet. Evol.">
        <title>Genome-scale phylogeny and comparative genomics of the fungal order Sordariales.</title>
        <authorList>
            <person name="Hensen N."/>
            <person name="Bonometti L."/>
            <person name="Westerberg I."/>
            <person name="Brannstrom I.O."/>
            <person name="Guillou S."/>
            <person name="Cros-Aarteil S."/>
            <person name="Calhoun S."/>
            <person name="Haridas S."/>
            <person name="Kuo A."/>
            <person name="Mondo S."/>
            <person name="Pangilinan J."/>
            <person name="Riley R."/>
            <person name="LaButti K."/>
            <person name="Andreopoulos B."/>
            <person name="Lipzen A."/>
            <person name="Chen C."/>
            <person name="Yan M."/>
            <person name="Daum C."/>
            <person name="Ng V."/>
            <person name="Clum A."/>
            <person name="Steindorff A."/>
            <person name="Ohm R.A."/>
            <person name="Martin F."/>
            <person name="Silar P."/>
            <person name="Natvig D.O."/>
            <person name="Lalanne C."/>
            <person name="Gautier V."/>
            <person name="Ament-Velasquez S.L."/>
            <person name="Kruys A."/>
            <person name="Hutchinson M.I."/>
            <person name="Powell A.J."/>
            <person name="Barry K."/>
            <person name="Miller A.N."/>
            <person name="Grigoriev I.V."/>
            <person name="Debuchy R."/>
            <person name="Gladieux P."/>
            <person name="Hiltunen Thoren M."/>
            <person name="Johannesson H."/>
        </authorList>
    </citation>
    <scope>NUCLEOTIDE SEQUENCE</scope>
    <source>
        <strain evidence="5">PSN309</strain>
    </source>
</reference>
<dbReference type="AlphaFoldDB" id="A0AAN6WJE2"/>
<feature type="region of interest" description="Disordered" evidence="1">
    <location>
        <begin position="507"/>
        <end position="594"/>
    </location>
</feature>
<dbReference type="InterPro" id="IPR033121">
    <property type="entry name" value="PEPTIDASE_A1"/>
</dbReference>
<evidence type="ECO:0000256" key="1">
    <source>
        <dbReference type="SAM" id="MobiDB-lite"/>
    </source>
</evidence>
<feature type="signal peptide" evidence="3">
    <location>
        <begin position="1"/>
        <end position="18"/>
    </location>
</feature>
<evidence type="ECO:0000313" key="5">
    <source>
        <dbReference type="EMBL" id="KAK4182894.1"/>
    </source>
</evidence>
<gene>
    <name evidence="5" type="ORF">QBC35DRAFT_139597</name>
</gene>
<keyword evidence="3" id="KW-0732">Signal</keyword>
<evidence type="ECO:0000313" key="6">
    <source>
        <dbReference type="Proteomes" id="UP001302126"/>
    </source>
</evidence>
<feature type="chain" id="PRO_5042863887" description="Peptidase A1 domain-containing protein" evidence="3">
    <location>
        <begin position="19"/>
        <end position="594"/>
    </location>
</feature>
<sequence length="594" mass="63047">MIGTTLLLVGLFVARSIAELSCQSDSTLQLNLGNCTIPRPGESDVQSWGIKISVEGANELCFVPSTVLNDTFLTTDELCGSPEMLKVHGIPISPAQCSSRRGGLVSPSKLREVPISTLGSNTGWDSLKNSIDGAADVTLKLFRQSFSMTAGLIEHGQNSSASHLGLATNSTFLRTLKEKGLIGAMSFGLNVGSQSVQRPRGGSLVLGGWDQASMSSSSFYEFDIAKTKLQNRECPLQVRITALSMNVKTGSNSTNTKSIFSGATGIDVCIEPYDNLFRLPDETLSTLRDYIHLIAGSQVKFVGPSEYSNELANLEPGLVYPASVDFNATLRFTINDNMTIDVPHYEFQRPLRGLDQNGTMVLDPKFHELQIYGDPAPLNAPVLGKAFLSQVYLFVDYEAGKFFLAPQNLEATTSSPISSSACKNSSNTTSTGLTTTEKVLIAVGTLLGVLLLAIAGFVLYRWHRFRRAEAASHADKNALGGLNGSTLAPTHSALSGHVVVANAERQELNGDTNRHTQSIYTAPVGDGHDAGPSGDGGGGGGEAGSPLSAQRPRYPSDAGSGFSAPRASFATTTVANPHHVWSPFPGNDRADGVS</sequence>
<proteinExistence type="predicted"/>
<keyword evidence="2" id="KW-0812">Transmembrane</keyword>
<feature type="compositionally biased region" description="Gly residues" evidence="1">
    <location>
        <begin position="533"/>
        <end position="543"/>
    </location>
</feature>
<keyword evidence="2" id="KW-1133">Transmembrane helix</keyword>
<protein>
    <recommendedName>
        <fullName evidence="4">Peptidase A1 domain-containing protein</fullName>
    </recommendedName>
</protein>
<dbReference type="Gene3D" id="2.40.70.10">
    <property type="entry name" value="Acid Proteases"/>
    <property type="match status" value="1"/>
</dbReference>
<dbReference type="InterPro" id="IPR021109">
    <property type="entry name" value="Peptidase_aspartic_dom_sf"/>
</dbReference>
<accession>A0AAN6WJE2</accession>
<feature type="transmembrane region" description="Helical" evidence="2">
    <location>
        <begin position="439"/>
        <end position="460"/>
    </location>
</feature>
<dbReference type="Proteomes" id="UP001302126">
    <property type="component" value="Unassembled WGS sequence"/>
</dbReference>
<keyword evidence="2" id="KW-0472">Membrane</keyword>
<dbReference type="EMBL" id="MU864599">
    <property type="protein sequence ID" value="KAK4182894.1"/>
    <property type="molecule type" value="Genomic_DNA"/>
</dbReference>